<keyword evidence="3" id="KW-1185">Reference proteome</keyword>
<gene>
    <name evidence="2" type="ORF">JF922_04720</name>
</gene>
<dbReference type="Proteomes" id="UP000612893">
    <property type="component" value="Unassembled WGS sequence"/>
</dbReference>
<reference evidence="2" key="1">
    <citation type="submission" date="2020-10" db="EMBL/GenBank/DDBJ databases">
        <title>Ca. Dormibacterota MAGs.</title>
        <authorList>
            <person name="Montgomery K."/>
        </authorList>
    </citation>
    <scope>NUCLEOTIDE SEQUENCE [LARGE SCALE GENOMIC DNA]</scope>
    <source>
        <strain evidence="2">SC8812_S17_10</strain>
    </source>
</reference>
<evidence type="ECO:0000256" key="1">
    <source>
        <dbReference type="ARBA" id="ARBA00001962"/>
    </source>
</evidence>
<dbReference type="InterPro" id="IPR000358">
    <property type="entry name" value="RNR_small_fam"/>
</dbReference>
<evidence type="ECO:0000313" key="3">
    <source>
        <dbReference type="Proteomes" id="UP000612893"/>
    </source>
</evidence>
<organism evidence="2 3">
    <name type="scientific">Candidatus Nephthysia bennettiae</name>
    <dbReference type="NCBI Taxonomy" id="3127016"/>
    <lineage>
        <taxon>Bacteria</taxon>
        <taxon>Bacillati</taxon>
        <taxon>Candidatus Dormiibacterota</taxon>
        <taxon>Candidatus Dormibacteria</taxon>
        <taxon>Candidatus Dormibacterales</taxon>
        <taxon>Candidatus Dormibacteraceae</taxon>
        <taxon>Candidatus Nephthysia</taxon>
    </lineage>
</organism>
<evidence type="ECO:0000313" key="2">
    <source>
        <dbReference type="EMBL" id="MBJ7597372.1"/>
    </source>
</evidence>
<dbReference type="SUPFAM" id="SSF47240">
    <property type="entry name" value="Ferritin-like"/>
    <property type="match status" value="1"/>
</dbReference>
<name>A0A934JYR1_9BACT</name>
<dbReference type="InterPro" id="IPR009078">
    <property type="entry name" value="Ferritin-like_SF"/>
</dbReference>
<dbReference type="Gene3D" id="1.10.620.20">
    <property type="entry name" value="Ribonucleotide Reductase, subunit A"/>
    <property type="match status" value="1"/>
</dbReference>
<comment type="cofactor">
    <cofactor evidence="1">
        <name>Fe cation</name>
        <dbReference type="ChEBI" id="CHEBI:24875"/>
    </cofactor>
</comment>
<dbReference type="EMBL" id="JAEKNR010000058">
    <property type="protein sequence ID" value="MBJ7597372.1"/>
    <property type="molecule type" value="Genomic_DNA"/>
</dbReference>
<sequence>MSQEAPSEVVRKVEESPLEDLLRVSIDEVQVQMDSYLEPEIDSASLYRRWEKQQWAVSDLDFSEDARQWATIPEGSREAIRRTMTLFFIGEQAVTDTLGPVLHAAPHEDERVFLATQIADEARHTVFFYRFFDEVLEVHGGLRAALEAVGPQATEGFRRIFDTHLADATDLVRREPGNRRAWVEAIVTYHLIIEGYLALAGQRNLLRYFRSAGLMPGFTTGFTAVARDESRHIGFGVLALRRRVTEDGEMGRVVARKVLELLEPAAQTAVNPESRLNIPDPATVPAELRQSPIELREFSIGSLVKRLRSVGLSDSTVEDLASEMRGIYGRLWDRYEEIHGTEHPVRWYQRQEAAAAP</sequence>
<dbReference type="RefSeq" id="WP_338199542.1">
    <property type="nucleotide sequence ID" value="NZ_JAEKNR010000058.1"/>
</dbReference>
<dbReference type="InterPro" id="IPR012348">
    <property type="entry name" value="RNR-like"/>
</dbReference>
<protein>
    <submittedName>
        <fullName evidence="2">Ribonucleotide-diphosphate reductase subunit beta</fullName>
    </submittedName>
</protein>
<comment type="caution">
    <text evidence="2">The sequence shown here is derived from an EMBL/GenBank/DDBJ whole genome shotgun (WGS) entry which is preliminary data.</text>
</comment>
<dbReference type="Pfam" id="PF00268">
    <property type="entry name" value="Ribonuc_red_sm"/>
    <property type="match status" value="1"/>
</dbReference>
<accession>A0A934JYR1</accession>
<proteinExistence type="predicted"/>
<dbReference type="AlphaFoldDB" id="A0A934JYR1"/>